<evidence type="ECO:0000256" key="1">
    <source>
        <dbReference type="SAM" id="MobiDB-lite"/>
    </source>
</evidence>
<name>A0A132AIP0_SARSC</name>
<comment type="caution">
    <text evidence="2">The sequence shown here is derived from an EMBL/GenBank/DDBJ whole genome shotgun (WGS) entry which is preliminary data.</text>
</comment>
<evidence type="ECO:0000313" key="3">
    <source>
        <dbReference type="Proteomes" id="UP000616769"/>
    </source>
</evidence>
<reference evidence="2 3" key="1">
    <citation type="journal article" date="2015" name="Parasit. Vectors">
        <title>Draft genome of the scabies mite.</title>
        <authorList>
            <person name="Rider S.D.Jr."/>
            <person name="Morgan M.S."/>
            <person name="Arlian L.G."/>
        </authorList>
    </citation>
    <scope>NUCLEOTIDE SEQUENCE [LARGE SCALE GENOMIC DNA]</scope>
    <source>
        <strain evidence="2">Arlian Lab</strain>
    </source>
</reference>
<protein>
    <submittedName>
        <fullName evidence="2">Uncharacterized protein</fullName>
    </submittedName>
</protein>
<evidence type="ECO:0000313" key="2">
    <source>
        <dbReference type="EMBL" id="KPM10455.1"/>
    </source>
</evidence>
<feature type="compositionally biased region" description="Polar residues" evidence="1">
    <location>
        <begin position="96"/>
        <end position="128"/>
    </location>
</feature>
<gene>
    <name evidence="2" type="ORF">QR98_0090110</name>
</gene>
<dbReference type="InterPro" id="IPR005312">
    <property type="entry name" value="DUF1759"/>
</dbReference>
<accession>A0A132AIP0</accession>
<dbReference type="Pfam" id="PF03564">
    <property type="entry name" value="DUF1759"/>
    <property type="match status" value="1"/>
</dbReference>
<feature type="non-terminal residue" evidence="2">
    <location>
        <position position="1"/>
    </location>
</feature>
<dbReference type="EMBL" id="JXLN01015187">
    <property type="protein sequence ID" value="KPM10455.1"/>
    <property type="molecule type" value="Genomic_DNA"/>
</dbReference>
<organism evidence="2 3">
    <name type="scientific">Sarcoptes scabiei</name>
    <name type="common">Itch mite</name>
    <name type="synonym">Acarus scabiei</name>
    <dbReference type="NCBI Taxonomy" id="52283"/>
    <lineage>
        <taxon>Eukaryota</taxon>
        <taxon>Metazoa</taxon>
        <taxon>Ecdysozoa</taxon>
        <taxon>Arthropoda</taxon>
        <taxon>Chelicerata</taxon>
        <taxon>Arachnida</taxon>
        <taxon>Acari</taxon>
        <taxon>Acariformes</taxon>
        <taxon>Sarcoptiformes</taxon>
        <taxon>Astigmata</taxon>
        <taxon>Psoroptidia</taxon>
        <taxon>Sarcoptoidea</taxon>
        <taxon>Sarcoptidae</taxon>
        <taxon>Sarcoptinae</taxon>
        <taxon>Sarcoptes</taxon>
    </lineage>
</organism>
<feature type="region of interest" description="Disordered" evidence="1">
    <location>
        <begin position="96"/>
        <end position="135"/>
    </location>
</feature>
<dbReference type="Proteomes" id="UP000616769">
    <property type="component" value="Unassembled WGS sequence"/>
</dbReference>
<sequence length="366" mass="41925">KISKLITKVNKLLRNKFPLRDVFENLLEDIKELKAETAIYAYAVDLWNRENSNKVTKEYLAGDEEYYEQLKLAETQLNKIRARLISEEELNTAFTQRMNIQPTPSTSAQSEGGTNTSVGENQPNQDSPPQIVAPTPNAYVTVNDLSILTFLDEVAQIPKFNGEPEIFPKFIRMFNTYVHETNVNVQKKWGALNSLLGDKEQWKLNGLDHNDYQQVYNELVASYSQIDVIIQSVEKELAKIAPIKSENQVALLMNAVGKISALYSSLKAANSKDYLEGEFYRLILTKIPSSLTDKIFDATGSNQKADIHFYCRKLRELVMNRQASARLCPQNYNQISKFENKPKWANPKWAIEVINVTKSTRWIKYK</sequence>
<proteinExistence type="predicted"/>
<dbReference type="VEuPathDB" id="VectorBase:SSCA005911"/>
<dbReference type="AlphaFoldDB" id="A0A132AIP0"/>